<dbReference type="AlphaFoldDB" id="A0A4S4C1A8"/>
<dbReference type="Proteomes" id="UP000310334">
    <property type="component" value="Unassembled WGS sequence"/>
</dbReference>
<reference evidence="1 2" key="1">
    <citation type="submission" date="2019-04" db="EMBL/GenBank/DDBJ databases">
        <title>Bacillus sediminilitoris sp. nov., isolated from a tidal flat sediment on the East China Sea.</title>
        <authorList>
            <person name="Wei Y."/>
            <person name="Mao H."/>
            <person name="Fang J."/>
        </authorList>
    </citation>
    <scope>NUCLEOTIDE SEQUENCE [LARGE SCALE GENOMIC DNA]</scope>
    <source>
        <strain evidence="1 2">DSL-17</strain>
    </source>
</reference>
<evidence type="ECO:0000313" key="1">
    <source>
        <dbReference type="EMBL" id="THF81420.1"/>
    </source>
</evidence>
<keyword evidence="2" id="KW-1185">Reference proteome</keyword>
<accession>A0A4S4C1A8</accession>
<dbReference type="RefSeq" id="WP_136352256.1">
    <property type="nucleotide sequence ID" value="NZ_CP046266.1"/>
</dbReference>
<comment type="caution">
    <text evidence="1">The sequence shown here is derived from an EMBL/GenBank/DDBJ whole genome shotgun (WGS) entry which is preliminary data.</text>
</comment>
<dbReference type="InterPro" id="IPR021321">
    <property type="entry name" value="DUF2922"/>
</dbReference>
<proteinExistence type="predicted"/>
<protein>
    <submittedName>
        <fullName evidence="1">DUF2922 domain-containing protein</fullName>
    </submittedName>
</protein>
<organism evidence="1 2">
    <name type="scientific">Metabacillus sediminilitoris</name>
    <dbReference type="NCBI Taxonomy" id="2567941"/>
    <lineage>
        <taxon>Bacteria</taxon>
        <taxon>Bacillati</taxon>
        <taxon>Bacillota</taxon>
        <taxon>Bacilli</taxon>
        <taxon>Bacillales</taxon>
        <taxon>Bacillaceae</taxon>
        <taxon>Metabacillus</taxon>
    </lineage>
</organism>
<sequence>MAKTLELHFLNTEGKTVKVNIDSPKDPVDQLALSTAMDQILASNIFITTGGDFVSKKGARMVDRNVTEITLA</sequence>
<dbReference type="OrthoDB" id="2454247at2"/>
<gene>
    <name evidence="1" type="ORF">E6W99_05785</name>
</gene>
<dbReference type="EMBL" id="SSNT01000004">
    <property type="protein sequence ID" value="THF81420.1"/>
    <property type="molecule type" value="Genomic_DNA"/>
</dbReference>
<dbReference type="Pfam" id="PF11148">
    <property type="entry name" value="DUF2922"/>
    <property type="match status" value="1"/>
</dbReference>
<evidence type="ECO:0000313" key="2">
    <source>
        <dbReference type="Proteomes" id="UP000310334"/>
    </source>
</evidence>
<name>A0A4S4C1A8_9BACI</name>